<dbReference type="Gene3D" id="1.10.287.690">
    <property type="entry name" value="Helix hairpin bin"/>
    <property type="match status" value="1"/>
</dbReference>
<dbReference type="EC" id="2.7.7.7" evidence="15"/>
<protein>
    <recommendedName>
        <fullName evidence="15">DNA polymerase</fullName>
        <ecNumber evidence="15">2.7.7.7</ecNumber>
    </recommendedName>
</protein>
<evidence type="ECO:0000313" key="21">
    <source>
        <dbReference type="EMBL" id="KAL3232187.1"/>
    </source>
</evidence>
<sequence>MNEMKMTHELSCESFSKSLDTFNIQLNYYDYYMSYPTELDTSFGKSLPLHRFEKVPVIRVFGCLPSGHQVLCHIHGIFHYFFVRYDGHEKDSSNVMNDKCAKLHRLLEDKLTEKLKYKKDKNNNKSTNSTGNILRYIANVSVVKAVPFYGYHVGWYAFYKISLLNPNYMETLCNIIRSGIISKVINETYESQYPYLLKFTADYNLFGCSWVNFSKVYFRSPVLNELLGMDEITMTEDLKSILNNFLHIDNNTLPKRQFPRIGNGLLEIDALPHFIRNRDSIEIRNMHQDFSEKVNDTESIVKGPFVNSTKEMERDVKIQRTLYALSEYQKPPEVSRQESNAKWNTTDQYNLFFQKAMNYTRSENKPIDSLVHSLGLLDDIKTPYETLAELWPNEPKFNGDNLSTKVNEETWKNSLEVAEDLPGNQFDIIDDRDQLDDISPKKPPAQTPADKATKIGSIDFALTQNMRANAVKKNLTQDICNINNIDVKSSPIFFSGSDRKQFQYKRMSLNYGSICEEFREMGFPKIDYTGPFFSDPSDLSNKQYIYAGKIFEITSNHVLKRIPCAFGEEAVLLEQKSSMMANSIFSSWKYLKKAPAYQQVQKDTPIFIEKKSTLSQIQKPSHSKSVGDVSSLKRSKSISDNLTHFSLEIHVNTENDMLPNPKTDEVSIIFWHVDKDSFPFDFNLHLEGILIVDKDDTLKHYERYTGDVPIMIYDNEFDMFDALTDLILLFDPDLLSGYEVHNASWGYIFERSIIIHNFNISEEISRVNVNIKNKLNDSWGYKKSSGLHITGRYILNIWRLMRHELSVNQYSFESIANLVLKEQFPHFLNKNLSDMWKGHHGSIGIITCLSYYMLRVRANVKILKKLNFILNVIEQARLIGVDFQSVYNRGSQYKVESFLIRICKSEHFNVLSPSKEAVRNQKPLECVPLVMEPESAFYKSPLLVLDFQSLYPSIVMAYNYCYSTIIGRVRELKNSENTIGVTKFKVPENIYELLKEDIHIAPNGIIYAKDTLRKSTLAKMVNEILEIRFLVKKTISDLGDQHHTLKNLLESKQLALKLLANVTYGYASASFSGRMPCADLADSIVQTGRETLERAIKMIESRVEWGAKVVYGDTDSLFVYLPGRSKKEAFRIGSEMVSAVTASNPAPVKLNFEKVYFPSILLSKKRYVGYAYMNPSQEEPRFDAKGIETVRRDGTPAQQKIVGKALRILFETKDLTLVKNYVISVFDKIRAGKVHIQDFCFAKEIKLGHYKSEKTLPPGAVVAQRMKEKDKRAEPQFKERVSYLVVKGKSGQILRERCVSINEFFSNDSYSLDSEYYITKNLIPPLDRLFNILGISVSEWNIESGRFKGNVALGKNNIENFGQSISCTVCSKNPIADEHLVCLECSQNMKDMTCTLLIKKNGSERELKSLETACRVCNSKYSKDLGSLGSEISNLCVSYDCPIYYSKSKLLKYVNSSSFKEIGMVLDFYDKQ</sequence>
<dbReference type="InterPro" id="IPR042087">
    <property type="entry name" value="DNA_pol_B_thumb"/>
</dbReference>
<comment type="catalytic activity">
    <reaction evidence="14 15">
        <text>DNA(n) + a 2'-deoxyribonucleoside 5'-triphosphate = DNA(n+1) + diphosphate</text>
        <dbReference type="Rhea" id="RHEA:22508"/>
        <dbReference type="Rhea" id="RHEA-COMP:17339"/>
        <dbReference type="Rhea" id="RHEA-COMP:17340"/>
        <dbReference type="ChEBI" id="CHEBI:33019"/>
        <dbReference type="ChEBI" id="CHEBI:61560"/>
        <dbReference type="ChEBI" id="CHEBI:173112"/>
        <dbReference type="EC" id="2.7.7.7"/>
    </reaction>
</comment>
<keyword evidence="7" id="KW-0227">DNA damage</keyword>
<dbReference type="PRINTS" id="PR00106">
    <property type="entry name" value="DNAPOLB"/>
</dbReference>
<comment type="caution">
    <text evidence="21">The sequence shown here is derived from an EMBL/GenBank/DDBJ whole genome shotgun (WGS) entry which is preliminary data.</text>
</comment>
<dbReference type="InterPro" id="IPR012337">
    <property type="entry name" value="RNaseH-like_sf"/>
</dbReference>
<dbReference type="PROSITE" id="PS00116">
    <property type="entry name" value="DNA_POLYMERASE_B"/>
    <property type="match status" value="1"/>
</dbReference>
<keyword evidence="4 15" id="KW-0808">Transferase</keyword>
<proteinExistence type="inferred from homology"/>
<dbReference type="InterPro" id="IPR006133">
    <property type="entry name" value="DNA-dir_DNA_pol_B_exonuc"/>
</dbReference>
<evidence type="ECO:0000256" key="1">
    <source>
        <dbReference type="ARBA" id="ARBA00001966"/>
    </source>
</evidence>
<evidence type="ECO:0000256" key="5">
    <source>
        <dbReference type="ARBA" id="ARBA00022695"/>
    </source>
</evidence>
<dbReference type="InterPro" id="IPR043502">
    <property type="entry name" value="DNA/RNA_pol_sf"/>
</dbReference>
<keyword evidence="22" id="KW-1185">Reference proteome</keyword>
<evidence type="ECO:0000259" key="19">
    <source>
        <dbReference type="Pfam" id="PF24055"/>
    </source>
</evidence>
<evidence type="ECO:0000256" key="13">
    <source>
        <dbReference type="ARBA" id="ARBA00023242"/>
    </source>
</evidence>
<dbReference type="SUPFAM" id="SSF56672">
    <property type="entry name" value="DNA/RNA polymerases"/>
    <property type="match status" value="1"/>
</dbReference>
<evidence type="ECO:0000256" key="8">
    <source>
        <dbReference type="ARBA" id="ARBA00022833"/>
    </source>
</evidence>
<dbReference type="Pfam" id="PF00136">
    <property type="entry name" value="DNA_pol_B"/>
    <property type="match status" value="1"/>
</dbReference>
<keyword evidence="5 15" id="KW-0548">Nucleotidyltransferase</keyword>
<evidence type="ECO:0000256" key="11">
    <source>
        <dbReference type="ARBA" id="ARBA00023014"/>
    </source>
</evidence>
<dbReference type="InterPro" id="IPR006172">
    <property type="entry name" value="DNA-dir_DNA_pol_B"/>
</dbReference>
<dbReference type="InterPro" id="IPR036397">
    <property type="entry name" value="RNaseH_sf"/>
</dbReference>
<evidence type="ECO:0000256" key="10">
    <source>
        <dbReference type="ARBA" id="ARBA00023004"/>
    </source>
</evidence>
<gene>
    <name evidence="21" type="ORF">RNJ44_04103</name>
</gene>
<evidence type="ECO:0000259" key="17">
    <source>
        <dbReference type="Pfam" id="PF03104"/>
    </source>
</evidence>
<organism evidence="21 22">
    <name type="scientific">Nakaseomyces bracarensis</name>
    <dbReference type="NCBI Taxonomy" id="273131"/>
    <lineage>
        <taxon>Eukaryota</taxon>
        <taxon>Fungi</taxon>
        <taxon>Dikarya</taxon>
        <taxon>Ascomycota</taxon>
        <taxon>Saccharomycotina</taxon>
        <taxon>Saccharomycetes</taxon>
        <taxon>Saccharomycetales</taxon>
        <taxon>Saccharomycetaceae</taxon>
        <taxon>Nakaseomyces</taxon>
    </lineage>
</organism>
<dbReference type="InterPro" id="IPR025687">
    <property type="entry name" value="Znf-C4pol"/>
</dbReference>
<dbReference type="Pfam" id="PF24055">
    <property type="entry name" value="POL3_N"/>
    <property type="match status" value="1"/>
</dbReference>
<evidence type="ECO:0000256" key="15">
    <source>
        <dbReference type="RuleBase" id="RU000442"/>
    </source>
</evidence>
<accession>A0ABR4NU70</accession>
<comment type="cofactor">
    <cofactor evidence="1 15">
        <name>[4Fe-4S] cluster</name>
        <dbReference type="ChEBI" id="CHEBI:49883"/>
    </cofactor>
</comment>
<dbReference type="Pfam" id="PF03104">
    <property type="entry name" value="DNA_pol_B_exo1"/>
    <property type="match status" value="1"/>
</dbReference>
<evidence type="ECO:0000259" key="18">
    <source>
        <dbReference type="Pfam" id="PF14260"/>
    </source>
</evidence>
<dbReference type="CDD" id="cd05778">
    <property type="entry name" value="DNA_polB_zeta_exo"/>
    <property type="match status" value="1"/>
</dbReference>
<comment type="subcellular location">
    <subcellularLocation>
        <location evidence="2 15">Nucleus</location>
    </subcellularLocation>
</comment>
<evidence type="ECO:0000256" key="6">
    <source>
        <dbReference type="ARBA" id="ARBA00022723"/>
    </source>
</evidence>
<comment type="similarity">
    <text evidence="3 15">Belongs to the DNA polymerase type-B family.</text>
</comment>
<dbReference type="Gene3D" id="3.30.420.10">
    <property type="entry name" value="Ribonuclease H-like superfamily/Ribonuclease H"/>
    <property type="match status" value="1"/>
</dbReference>
<dbReference type="Gene3D" id="1.10.132.60">
    <property type="entry name" value="DNA polymerase family B, C-terminal domain"/>
    <property type="match status" value="1"/>
</dbReference>
<keyword evidence="15" id="KW-0863">Zinc-finger</keyword>
<keyword evidence="13 15" id="KW-0539">Nucleus</keyword>
<keyword evidence="15" id="KW-0238">DNA-binding</keyword>
<evidence type="ECO:0000256" key="4">
    <source>
        <dbReference type="ARBA" id="ARBA00022679"/>
    </source>
</evidence>
<evidence type="ECO:0000259" key="16">
    <source>
        <dbReference type="Pfam" id="PF00136"/>
    </source>
</evidence>
<keyword evidence="6 15" id="KW-0479">Metal-binding</keyword>
<keyword evidence="12" id="KW-0234">DNA repair</keyword>
<dbReference type="Pfam" id="PF14260">
    <property type="entry name" value="zf-C4pol"/>
    <property type="match status" value="1"/>
</dbReference>
<feature type="domain" description="C4-type zinc-finger of DNA polymerase delta" evidence="18">
    <location>
        <begin position="1367"/>
        <end position="1447"/>
    </location>
</feature>
<dbReference type="Gene3D" id="3.30.342.10">
    <property type="entry name" value="DNA Polymerase, chain B, domain 1"/>
    <property type="match status" value="1"/>
</dbReference>
<dbReference type="CDD" id="cd05534">
    <property type="entry name" value="POLBc_zeta"/>
    <property type="match status" value="1"/>
</dbReference>
<feature type="domain" description="DNA polymerase zeta catalytic subunit N-terminal" evidence="20">
    <location>
        <begin position="22"/>
        <end position="75"/>
    </location>
</feature>
<dbReference type="InterPro" id="IPR030559">
    <property type="entry name" value="PolZ_Rev3"/>
</dbReference>
<evidence type="ECO:0000259" key="20">
    <source>
        <dbReference type="Pfam" id="PF24065"/>
    </source>
</evidence>
<keyword evidence="15" id="KW-0235">DNA replication</keyword>
<feature type="domain" description="DNA-directed DNA polymerase family B exonuclease" evidence="17">
    <location>
        <begin position="626"/>
        <end position="814"/>
    </location>
</feature>
<evidence type="ECO:0000256" key="9">
    <source>
        <dbReference type="ARBA" id="ARBA00022932"/>
    </source>
</evidence>
<dbReference type="EMBL" id="JBEVYD010000005">
    <property type="protein sequence ID" value="KAL3232187.1"/>
    <property type="molecule type" value="Genomic_DNA"/>
</dbReference>
<evidence type="ECO:0000256" key="12">
    <source>
        <dbReference type="ARBA" id="ARBA00023204"/>
    </source>
</evidence>
<dbReference type="Proteomes" id="UP001623330">
    <property type="component" value="Unassembled WGS sequence"/>
</dbReference>
<dbReference type="SMART" id="SM00486">
    <property type="entry name" value="POLBc"/>
    <property type="match status" value="1"/>
</dbReference>
<reference evidence="21 22" key="1">
    <citation type="submission" date="2024-05" db="EMBL/GenBank/DDBJ databases">
        <title>Long read based assembly of the Candida bracarensis genome reveals expanded adhesin content.</title>
        <authorList>
            <person name="Marcet-Houben M."/>
            <person name="Ksiezopolska E."/>
            <person name="Gabaldon T."/>
        </authorList>
    </citation>
    <scope>NUCLEOTIDE SEQUENCE [LARGE SCALE GENOMIC DNA]</scope>
    <source>
        <strain evidence="21 22">CBM6</strain>
    </source>
</reference>
<dbReference type="InterPro" id="IPR023211">
    <property type="entry name" value="DNA_pol_palm_dom_sf"/>
</dbReference>
<feature type="domain" description="DNA polymerase delta/zeta catalytic subunit N-terminal" evidence="19">
    <location>
        <begin position="76"/>
        <end position="169"/>
    </location>
</feature>
<keyword evidence="15" id="KW-0004">4Fe-4S</keyword>
<dbReference type="PANTHER" id="PTHR45812:SF1">
    <property type="entry name" value="DNA POLYMERASE ZETA CATALYTIC SUBUNIT"/>
    <property type="match status" value="1"/>
</dbReference>
<evidence type="ECO:0000256" key="2">
    <source>
        <dbReference type="ARBA" id="ARBA00004123"/>
    </source>
</evidence>
<dbReference type="InterPro" id="IPR056447">
    <property type="entry name" value="REV3_N"/>
</dbReference>
<dbReference type="SUPFAM" id="SSF53098">
    <property type="entry name" value="Ribonuclease H-like"/>
    <property type="match status" value="1"/>
</dbReference>
<dbReference type="InterPro" id="IPR017964">
    <property type="entry name" value="DNA-dir_DNA_pol_B_CS"/>
</dbReference>
<evidence type="ECO:0000256" key="3">
    <source>
        <dbReference type="ARBA" id="ARBA00005755"/>
    </source>
</evidence>
<name>A0ABR4NU70_9SACH</name>
<dbReference type="InterPro" id="IPR056435">
    <property type="entry name" value="DPOD/Z_N"/>
</dbReference>
<evidence type="ECO:0000313" key="22">
    <source>
        <dbReference type="Proteomes" id="UP001623330"/>
    </source>
</evidence>
<feature type="domain" description="DNA-directed DNA polymerase family B multifunctional" evidence="16">
    <location>
        <begin position="882"/>
        <end position="1331"/>
    </location>
</feature>
<dbReference type="InterPro" id="IPR006134">
    <property type="entry name" value="DNA-dir_DNA_pol_B_multi_dom"/>
</dbReference>
<evidence type="ECO:0000256" key="7">
    <source>
        <dbReference type="ARBA" id="ARBA00022763"/>
    </source>
</evidence>
<dbReference type="PANTHER" id="PTHR45812">
    <property type="entry name" value="DNA POLYMERASE ZETA CATALYTIC SUBUNIT"/>
    <property type="match status" value="1"/>
</dbReference>
<keyword evidence="9 15" id="KW-0239">DNA-directed DNA polymerase</keyword>
<keyword evidence="8 15" id="KW-0862">Zinc</keyword>
<keyword evidence="10 15" id="KW-0408">Iron</keyword>
<keyword evidence="11 15" id="KW-0411">Iron-sulfur</keyword>
<evidence type="ECO:0000256" key="14">
    <source>
        <dbReference type="ARBA" id="ARBA00049244"/>
    </source>
</evidence>
<dbReference type="Gene3D" id="3.90.1600.10">
    <property type="entry name" value="Palm domain of DNA polymerase"/>
    <property type="match status" value="1"/>
</dbReference>
<dbReference type="Pfam" id="PF24065">
    <property type="entry name" value="REV3_N"/>
    <property type="match status" value="1"/>
</dbReference>